<proteinExistence type="predicted"/>
<dbReference type="GO" id="GO:0016301">
    <property type="term" value="F:kinase activity"/>
    <property type="evidence" value="ECO:0007669"/>
    <property type="project" value="UniProtKB-KW"/>
</dbReference>
<protein>
    <submittedName>
        <fullName evidence="1">Nucelotide kinase</fullName>
    </submittedName>
</protein>
<dbReference type="InterPro" id="IPR021739">
    <property type="entry name" value="SaV-like"/>
</dbReference>
<organism evidence="1">
    <name type="scientific">Siphoviridae sp. ctxvK3</name>
    <dbReference type="NCBI Taxonomy" id="2827975"/>
    <lineage>
        <taxon>Viruses</taxon>
        <taxon>Duplodnaviria</taxon>
        <taxon>Heunggongvirae</taxon>
        <taxon>Uroviricota</taxon>
        <taxon>Caudoviricetes</taxon>
    </lineage>
</organism>
<keyword evidence="1" id="KW-0808">Transferase</keyword>
<keyword evidence="1" id="KW-0418">Kinase</keyword>
<dbReference type="EMBL" id="BK032591">
    <property type="protein sequence ID" value="DAF49948.1"/>
    <property type="molecule type" value="Genomic_DNA"/>
</dbReference>
<dbReference type="Pfam" id="PF11753">
    <property type="entry name" value="DUF3310"/>
    <property type="match status" value="1"/>
</dbReference>
<sequence length="209" mass="24803">MSKCNRCKYEYSPKLDEPCKYCRERMGEVSLAYQLHADKFQPKEEEQPTTEYNGCRDCYYELLDESDAPCCECKHQFAPGTDARLKAKDCFRPKELKAYDEVDMVNHPAHYNRDGAMECIDEMITVFGKDIVACFCLCNVWKYRYRASDKGHEEDLSKSDYYMAKYKELITERSVLGFESVMEREELEDIVNKKLYKLYLEREIKKHDK</sequence>
<reference evidence="1" key="1">
    <citation type="journal article" date="2021" name="Proc. Natl. Acad. Sci. U.S.A.">
        <title>A Catalog of Tens of Thousands of Viruses from Human Metagenomes Reveals Hidden Associations with Chronic Diseases.</title>
        <authorList>
            <person name="Tisza M.J."/>
            <person name="Buck C.B."/>
        </authorList>
    </citation>
    <scope>NUCLEOTIDE SEQUENCE</scope>
    <source>
        <strain evidence="1">CtxvK3</strain>
    </source>
</reference>
<evidence type="ECO:0000313" key="1">
    <source>
        <dbReference type="EMBL" id="DAF49948.1"/>
    </source>
</evidence>
<name>A0A8S5SFW1_9CAUD</name>
<accession>A0A8S5SFW1</accession>